<evidence type="ECO:0000256" key="3">
    <source>
        <dbReference type="ARBA" id="ARBA00022679"/>
    </source>
</evidence>
<feature type="transmembrane region" description="Helical" evidence="10">
    <location>
        <begin position="12"/>
        <end position="33"/>
    </location>
</feature>
<dbReference type="AlphaFoldDB" id="A0A3B0TF67"/>
<evidence type="ECO:0000256" key="6">
    <source>
        <dbReference type="ARBA" id="ARBA00023098"/>
    </source>
</evidence>
<evidence type="ECO:0000256" key="1">
    <source>
        <dbReference type="ARBA" id="ARBA00022475"/>
    </source>
</evidence>
<dbReference type="NCBIfam" id="TIGR00023">
    <property type="entry name" value="glycerol-3-phosphate 1-O-acyltransferase PlsY"/>
    <property type="match status" value="1"/>
</dbReference>
<sequence>MPDPISWALAWPYLLAAFAGGYFAGSVPFGLVLTKLTGAGDLRSIGSGSIGATNVLRTGRKDLAAATLALDAAKGAIAVAVAGGWGIDMAIAAGFGAILGHMFPLWLKFNGGKGVATYVGILFGLYWPAGLFFLGVWIVVAVALRYSSLAALTATLATPGFMAFTGEFHLMETAIIIGVLIFTAHRANIKRLIRGVESRIGGS</sequence>
<evidence type="ECO:0000256" key="4">
    <source>
        <dbReference type="ARBA" id="ARBA00022692"/>
    </source>
</evidence>
<gene>
    <name evidence="11" type="ORF">MNBD_ALPHA09-1128</name>
</gene>
<evidence type="ECO:0000256" key="9">
    <source>
        <dbReference type="ARBA" id="ARBA00023264"/>
    </source>
</evidence>
<protein>
    <submittedName>
        <fullName evidence="11">Acyl-phosphate:glycerol-3-phosphate O-acyltransferase PlsY</fullName>
    </submittedName>
</protein>
<dbReference type="GO" id="GO:0005886">
    <property type="term" value="C:plasma membrane"/>
    <property type="evidence" value="ECO:0007669"/>
    <property type="project" value="InterPro"/>
</dbReference>
<keyword evidence="5 10" id="KW-1133">Transmembrane helix</keyword>
<keyword evidence="7 10" id="KW-0472">Membrane</keyword>
<evidence type="ECO:0000256" key="10">
    <source>
        <dbReference type="SAM" id="Phobius"/>
    </source>
</evidence>
<evidence type="ECO:0000256" key="5">
    <source>
        <dbReference type="ARBA" id="ARBA00022989"/>
    </source>
</evidence>
<dbReference type="HAMAP" id="MF_01043">
    <property type="entry name" value="PlsY"/>
    <property type="match status" value="1"/>
</dbReference>
<name>A0A3B0TF67_9ZZZZ</name>
<dbReference type="SMART" id="SM01207">
    <property type="entry name" value="G3P_acyltransf"/>
    <property type="match status" value="1"/>
</dbReference>
<feature type="transmembrane region" description="Helical" evidence="10">
    <location>
        <begin position="119"/>
        <end position="144"/>
    </location>
</feature>
<dbReference type="InterPro" id="IPR003811">
    <property type="entry name" value="G3P_acylTferase_PlsY"/>
</dbReference>
<dbReference type="PANTHER" id="PTHR30309">
    <property type="entry name" value="INNER MEMBRANE PROTEIN YGIH"/>
    <property type="match status" value="1"/>
</dbReference>
<proteinExistence type="inferred from homology"/>
<keyword evidence="6" id="KW-0443">Lipid metabolism</keyword>
<keyword evidence="11" id="KW-0012">Acyltransferase</keyword>
<reference evidence="11" key="1">
    <citation type="submission" date="2018-06" db="EMBL/GenBank/DDBJ databases">
        <authorList>
            <person name="Zhirakovskaya E."/>
        </authorList>
    </citation>
    <scope>NUCLEOTIDE SEQUENCE</scope>
</reference>
<keyword evidence="2" id="KW-0444">Lipid biosynthesis</keyword>
<accession>A0A3B0TF67</accession>
<keyword evidence="1" id="KW-1003">Cell membrane</keyword>
<dbReference type="GO" id="GO:0043772">
    <property type="term" value="F:acyl-phosphate glycerol-3-phosphate acyltransferase activity"/>
    <property type="evidence" value="ECO:0007669"/>
    <property type="project" value="InterPro"/>
</dbReference>
<dbReference type="GO" id="GO:0008654">
    <property type="term" value="P:phospholipid biosynthetic process"/>
    <property type="evidence" value="ECO:0007669"/>
    <property type="project" value="UniProtKB-KW"/>
</dbReference>
<evidence type="ECO:0000256" key="2">
    <source>
        <dbReference type="ARBA" id="ARBA00022516"/>
    </source>
</evidence>
<feature type="transmembrane region" description="Helical" evidence="10">
    <location>
        <begin position="164"/>
        <end position="184"/>
    </location>
</feature>
<evidence type="ECO:0000256" key="7">
    <source>
        <dbReference type="ARBA" id="ARBA00023136"/>
    </source>
</evidence>
<keyword evidence="8" id="KW-0594">Phospholipid biosynthesis</keyword>
<dbReference type="Pfam" id="PF02660">
    <property type="entry name" value="G3P_acyltransf"/>
    <property type="match status" value="1"/>
</dbReference>
<evidence type="ECO:0000256" key="8">
    <source>
        <dbReference type="ARBA" id="ARBA00023209"/>
    </source>
</evidence>
<dbReference type="EMBL" id="UOEM01000098">
    <property type="protein sequence ID" value="VAW16588.1"/>
    <property type="molecule type" value="Genomic_DNA"/>
</dbReference>
<dbReference type="PANTHER" id="PTHR30309:SF0">
    <property type="entry name" value="GLYCEROL-3-PHOSPHATE ACYLTRANSFERASE-RELATED"/>
    <property type="match status" value="1"/>
</dbReference>
<keyword evidence="4 10" id="KW-0812">Transmembrane</keyword>
<keyword evidence="9" id="KW-1208">Phospholipid metabolism</keyword>
<keyword evidence="3 11" id="KW-0808">Transferase</keyword>
<evidence type="ECO:0000313" key="11">
    <source>
        <dbReference type="EMBL" id="VAW16588.1"/>
    </source>
</evidence>
<organism evidence="11">
    <name type="scientific">hydrothermal vent metagenome</name>
    <dbReference type="NCBI Taxonomy" id="652676"/>
    <lineage>
        <taxon>unclassified sequences</taxon>
        <taxon>metagenomes</taxon>
        <taxon>ecological metagenomes</taxon>
    </lineage>
</organism>